<dbReference type="PhylomeDB" id="Q5JIH1"/>
<accession>Q5JIH1</accession>
<dbReference type="STRING" id="69014.TK2010"/>
<protein>
    <submittedName>
        <fullName evidence="1">Iron-molybdenum cofactor-binding protein, flame shift</fullName>
    </submittedName>
</protein>
<keyword evidence="2" id="KW-1185">Reference proteome</keyword>
<sequence>MIRVAVPTSRGGLEDRVHESLVRAETFTLVELKDGEVKSVEIVENPLPRGALRSWF</sequence>
<dbReference type="Proteomes" id="UP000000536">
    <property type="component" value="Chromosome"/>
</dbReference>
<name>Q5JIH1_THEKO</name>
<dbReference type="AlphaFoldDB" id="Q5JIH1"/>
<dbReference type="EnsemblBacteria" id="BAD86199">
    <property type="protein sequence ID" value="BAD86199"/>
    <property type="gene ID" value="TK2010"/>
</dbReference>
<dbReference type="InterPro" id="IPR036105">
    <property type="entry name" value="DiNase_FeMo-co_biosyn_sf"/>
</dbReference>
<dbReference type="Gene3D" id="3.30.420.130">
    <property type="entry name" value="Dinitrogenase iron-molybdenum cofactor biosynthesis domain"/>
    <property type="match status" value="1"/>
</dbReference>
<organism evidence="1 2">
    <name type="scientific">Thermococcus kodakarensis (strain ATCC BAA-918 / JCM 12380 / KOD1)</name>
    <name type="common">Pyrococcus kodakaraensis (strain KOD1)</name>
    <dbReference type="NCBI Taxonomy" id="69014"/>
    <lineage>
        <taxon>Archaea</taxon>
        <taxon>Methanobacteriati</taxon>
        <taxon>Methanobacteriota</taxon>
        <taxon>Thermococci</taxon>
        <taxon>Thermococcales</taxon>
        <taxon>Thermococcaceae</taxon>
        <taxon>Thermococcus</taxon>
    </lineage>
</organism>
<dbReference type="SUPFAM" id="SSF53146">
    <property type="entry name" value="Nitrogenase accessory factor-like"/>
    <property type="match status" value="1"/>
</dbReference>
<dbReference type="InParanoid" id="Q5JIH1"/>
<evidence type="ECO:0000313" key="2">
    <source>
        <dbReference type="Proteomes" id="UP000000536"/>
    </source>
</evidence>
<dbReference type="PATRIC" id="fig|69014.16.peg.1963"/>
<dbReference type="RefSeq" id="WP_011250960.1">
    <property type="nucleotide sequence ID" value="NC_006624.1"/>
</dbReference>
<gene>
    <name evidence="1" type="ordered locus">TK2010</name>
</gene>
<dbReference type="eggNOG" id="arCOG02734">
    <property type="taxonomic scope" value="Archaea"/>
</dbReference>
<reference evidence="1 2" key="1">
    <citation type="journal article" date="2005" name="Genome Res.">
        <title>Complete genome sequence of the hyperthermophilic archaeon Thermococcus kodakaraensis KOD1 and comparison with Pyrococcus genomes.</title>
        <authorList>
            <person name="Fukui T."/>
            <person name="Atomi H."/>
            <person name="Kanai T."/>
            <person name="Matsumi R."/>
            <person name="Fujiwara S."/>
            <person name="Imanaka T."/>
        </authorList>
    </citation>
    <scope>NUCLEOTIDE SEQUENCE [LARGE SCALE GENOMIC DNA]</scope>
    <source>
        <strain evidence="2">ATCC BAA-918 / JCM 12380 / KOD1</strain>
    </source>
</reference>
<dbReference type="EMBL" id="AP006878">
    <property type="protein sequence ID" value="BAD86199.1"/>
    <property type="molecule type" value="Genomic_DNA"/>
</dbReference>
<evidence type="ECO:0000313" key="1">
    <source>
        <dbReference type="EMBL" id="BAD86199.1"/>
    </source>
</evidence>
<dbReference type="KEGG" id="tko:TK2010"/>
<proteinExistence type="predicted"/>
<dbReference type="GeneID" id="78448545"/>
<dbReference type="HOGENOM" id="CLU_3003351_0_0_2"/>